<sequence length="385" mass="44088">MKRITLPARPDWRDKAQAVGFGFHVMYGEPYWLDDAAYTFTLEEIEKQIEEPSQELHDMCMDLVGEIVSSEEALDRLAIPEDLRDVVQRSWERRDRHLYGRFDLAYDGSGPAKLLEYNADTPTSVFETAYFQFNWLTDQIALGVLPKDADQYNFLQESLVEAFDQFPKESIFHFAAITDNEEDRGTTVYLMDCAVQAGHRVELLDIREIGIDAQGRYTDLKDRVIDRCFKLYPWEFMLREPFARELARSGDVFVEPAWKAVLSNKGLLPLLWQRHPNHPNLLPSYFTDDPAASALTDYVRKPLLSREGENVTIFRDGREAFSAPGDYGDEGFVIQAYAPLFESDNGFAVLGSWVAGDRACGLAVREDRSRITANLSRFVPHVIME</sequence>
<dbReference type="Pfam" id="PF03738">
    <property type="entry name" value="GSP_synth"/>
    <property type="match status" value="1"/>
</dbReference>
<evidence type="ECO:0000256" key="5">
    <source>
        <dbReference type="ARBA" id="ARBA00022842"/>
    </source>
</evidence>
<feature type="domain" description="Glutathionylspermidine synthase pre-ATP-grasp-like" evidence="6">
    <location>
        <begin position="12"/>
        <end position="383"/>
    </location>
</feature>
<gene>
    <name evidence="7" type="ORF">GGD53_002685</name>
</gene>
<dbReference type="SUPFAM" id="SSF52440">
    <property type="entry name" value="PreATP-grasp domain"/>
    <property type="match status" value="1"/>
</dbReference>
<evidence type="ECO:0000256" key="4">
    <source>
        <dbReference type="ARBA" id="ARBA00022840"/>
    </source>
</evidence>
<dbReference type="InterPro" id="IPR005494">
    <property type="entry name" value="GSPS_pre-ATP-grasp-like_dom"/>
</dbReference>
<evidence type="ECO:0000256" key="1">
    <source>
        <dbReference type="ARBA" id="ARBA00022598"/>
    </source>
</evidence>
<dbReference type="SUPFAM" id="SSF56059">
    <property type="entry name" value="Glutathione synthetase ATP-binding domain-like"/>
    <property type="match status" value="1"/>
</dbReference>
<proteinExistence type="predicted"/>
<dbReference type="InterPro" id="IPR016185">
    <property type="entry name" value="PreATP-grasp_dom_sf"/>
</dbReference>
<keyword evidence="4" id="KW-0067">ATP-binding</keyword>
<keyword evidence="5" id="KW-0460">Magnesium</keyword>
<accession>A0A7W6Q8G5</accession>
<comment type="caution">
    <text evidence="7">The sequence shown here is derived from an EMBL/GenBank/DDBJ whole genome shotgun (WGS) entry which is preliminary data.</text>
</comment>
<keyword evidence="8" id="KW-1185">Reference proteome</keyword>
<dbReference type="EMBL" id="JACIFV010000007">
    <property type="protein sequence ID" value="MBB4192528.1"/>
    <property type="molecule type" value="Genomic_DNA"/>
</dbReference>
<organism evidence="7 8">
    <name type="scientific">Rhizobium aethiopicum</name>
    <dbReference type="NCBI Taxonomy" id="1138170"/>
    <lineage>
        <taxon>Bacteria</taxon>
        <taxon>Pseudomonadati</taxon>
        <taxon>Pseudomonadota</taxon>
        <taxon>Alphaproteobacteria</taxon>
        <taxon>Hyphomicrobiales</taxon>
        <taxon>Rhizobiaceae</taxon>
        <taxon>Rhizobium/Agrobacterium group</taxon>
        <taxon>Rhizobium</taxon>
    </lineage>
</organism>
<dbReference type="GO" id="GO:0046872">
    <property type="term" value="F:metal ion binding"/>
    <property type="evidence" value="ECO:0007669"/>
    <property type="project" value="UniProtKB-KW"/>
</dbReference>
<evidence type="ECO:0000256" key="3">
    <source>
        <dbReference type="ARBA" id="ARBA00022741"/>
    </source>
</evidence>
<dbReference type="Gene3D" id="3.30.1490.330">
    <property type="match status" value="1"/>
</dbReference>
<keyword evidence="3" id="KW-0547">Nucleotide-binding</keyword>
<name>A0A7W6Q8G5_9HYPH</name>
<evidence type="ECO:0000259" key="6">
    <source>
        <dbReference type="Pfam" id="PF03738"/>
    </source>
</evidence>
<evidence type="ECO:0000313" key="8">
    <source>
        <dbReference type="Proteomes" id="UP000524492"/>
    </source>
</evidence>
<reference evidence="7 8" key="1">
    <citation type="submission" date="2020-08" db="EMBL/GenBank/DDBJ databases">
        <title>Genomic Encyclopedia of Type Strains, Phase IV (KMG-V): Genome sequencing to study the core and pangenomes of soil and plant-associated prokaryotes.</title>
        <authorList>
            <person name="Whitman W."/>
        </authorList>
    </citation>
    <scope>NUCLEOTIDE SEQUENCE [LARGE SCALE GENOMIC DNA]</scope>
    <source>
        <strain evidence="7 8">SEMIA 4074</strain>
    </source>
</reference>
<dbReference type="GO" id="GO:0005524">
    <property type="term" value="F:ATP binding"/>
    <property type="evidence" value="ECO:0007669"/>
    <property type="project" value="UniProtKB-KW"/>
</dbReference>
<dbReference type="AlphaFoldDB" id="A0A7W6Q8G5"/>
<keyword evidence="2" id="KW-0479">Metal-binding</keyword>
<dbReference type="RefSeq" id="WP_184456591.1">
    <property type="nucleotide sequence ID" value="NZ_JACIFV010000007.1"/>
</dbReference>
<evidence type="ECO:0000256" key="2">
    <source>
        <dbReference type="ARBA" id="ARBA00022723"/>
    </source>
</evidence>
<protein>
    <submittedName>
        <fullName evidence="7">Glutathionylspermidine synthase</fullName>
    </submittedName>
</protein>
<dbReference type="GO" id="GO:0016874">
    <property type="term" value="F:ligase activity"/>
    <property type="evidence" value="ECO:0007669"/>
    <property type="project" value="UniProtKB-KW"/>
</dbReference>
<keyword evidence="1" id="KW-0436">Ligase</keyword>
<dbReference type="Proteomes" id="UP000524492">
    <property type="component" value="Unassembled WGS sequence"/>
</dbReference>
<evidence type="ECO:0000313" key="7">
    <source>
        <dbReference type="EMBL" id="MBB4192528.1"/>
    </source>
</evidence>